<proteinExistence type="predicted"/>
<gene>
    <name evidence="2" type="ORF">F8M41_019540</name>
</gene>
<evidence type="ECO:0000313" key="3">
    <source>
        <dbReference type="Proteomes" id="UP000439903"/>
    </source>
</evidence>
<dbReference type="Proteomes" id="UP000439903">
    <property type="component" value="Unassembled WGS sequence"/>
</dbReference>
<feature type="signal peptide" evidence="1">
    <location>
        <begin position="1"/>
        <end position="28"/>
    </location>
</feature>
<evidence type="ECO:0000313" key="2">
    <source>
        <dbReference type="EMBL" id="KAF0504364.1"/>
    </source>
</evidence>
<dbReference type="OrthoDB" id="2368590at2759"/>
<accession>A0A8H4EKF0</accession>
<comment type="caution">
    <text evidence="2">The sequence shown here is derived from an EMBL/GenBank/DDBJ whole genome shotgun (WGS) entry which is preliminary data.</text>
</comment>
<keyword evidence="1" id="KW-0732">Signal</keyword>
<name>A0A8H4EKF0_GIGMA</name>
<protein>
    <submittedName>
        <fullName evidence="2">Uncharacterized protein</fullName>
    </submittedName>
</protein>
<feature type="chain" id="PRO_5034788388" evidence="1">
    <location>
        <begin position="29"/>
        <end position="109"/>
    </location>
</feature>
<keyword evidence="3" id="KW-1185">Reference proteome</keyword>
<evidence type="ECO:0000256" key="1">
    <source>
        <dbReference type="SAM" id="SignalP"/>
    </source>
</evidence>
<sequence length="109" mass="11507">MKSIFSTVIISIILSIAFILVWTPAIKADSSDCSTGEGKRDCHSGSACSSNNDCVFKTCENFVCVHNLKNGCKVGGQKNNCNLGDPCVTSDDCKTPGCEADDNGNSFCV</sequence>
<organism evidence="2 3">
    <name type="scientific">Gigaspora margarita</name>
    <dbReference type="NCBI Taxonomy" id="4874"/>
    <lineage>
        <taxon>Eukaryota</taxon>
        <taxon>Fungi</taxon>
        <taxon>Fungi incertae sedis</taxon>
        <taxon>Mucoromycota</taxon>
        <taxon>Glomeromycotina</taxon>
        <taxon>Glomeromycetes</taxon>
        <taxon>Diversisporales</taxon>
        <taxon>Gigasporaceae</taxon>
        <taxon>Gigaspora</taxon>
    </lineage>
</organism>
<dbReference type="AlphaFoldDB" id="A0A8H4EKF0"/>
<reference evidence="2 3" key="1">
    <citation type="journal article" date="2019" name="Environ. Microbiol.">
        <title>At the nexus of three kingdoms: the genome of the mycorrhizal fungus Gigaspora margarita provides insights into plant, endobacterial and fungal interactions.</title>
        <authorList>
            <person name="Venice F."/>
            <person name="Ghignone S."/>
            <person name="Salvioli di Fossalunga A."/>
            <person name="Amselem J."/>
            <person name="Novero M."/>
            <person name="Xianan X."/>
            <person name="Sedzielewska Toro K."/>
            <person name="Morin E."/>
            <person name="Lipzen A."/>
            <person name="Grigoriev I.V."/>
            <person name="Henrissat B."/>
            <person name="Martin F.M."/>
            <person name="Bonfante P."/>
        </authorList>
    </citation>
    <scope>NUCLEOTIDE SEQUENCE [LARGE SCALE GENOMIC DNA]</scope>
    <source>
        <strain evidence="2 3">BEG34</strain>
    </source>
</reference>
<dbReference type="EMBL" id="WTPW01000509">
    <property type="protein sequence ID" value="KAF0504364.1"/>
    <property type="molecule type" value="Genomic_DNA"/>
</dbReference>